<proteinExistence type="inferred from homology"/>
<accession>A0A8E2E541</accession>
<feature type="transmembrane region" description="Helical" evidence="6">
    <location>
        <begin position="88"/>
        <end position="106"/>
    </location>
</feature>
<keyword evidence="2 6" id="KW-0812">Transmembrane</keyword>
<dbReference type="Proteomes" id="UP000250266">
    <property type="component" value="Unassembled WGS sequence"/>
</dbReference>
<reference evidence="8 9" key="1">
    <citation type="journal article" date="2016" name="Nat. Commun.">
        <title>Ectomycorrhizal ecology is imprinted in the genome of the dominant symbiotic fungus Cenococcum geophilum.</title>
        <authorList>
            <consortium name="DOE Joint Genome Institute"/>
            <person name="Peter M."/>
            <person name="Kohler A."/>
            <person name="Ohm R.A."/>
            <person name="Kuo A."/>
            <person name="Krutzmann J."/>
            <person name="Morin E."/>
            <person name="Arend M."/>
            <person name="Barry K.W."/>
            <person name="Binder M."/>
            <person name="Choi C."/>
            <person name="Clum A."/>
            <person name="Copeland A."/>
            <person name="Grisel N."/>
            <person name="Haridas S."/>
            <person name="Kipfer T."/>
            <person name="LaButti K."/>
            <person name="Lindquist E."/>
            <person name="Lipzen A."/>
            <person name="Maire R."/>
            <person name="Meier B."/>
            <person name="Mihaltcheva S."/>
            <person name="Molinier V."/>
            <person name="Murat C."/>
            <person name="Poggeler S."/>
            <person name="Quandt C.A."/>
            <person name="Sperisen C."/>
            <person name="Tritt A."/>
            <person name="Tisserant E."/>
            <person name="Crous P.W."/>
            <person name="Henrissat B."/>
            <person name="Nehls U."/>
            <person name="Egli S."/>
            <person name="Spatafora J.W."/>
            <person name="Grigoriev I.V."/>
            <person name="Martin F.M."/>
        </authorList>
    </citation>
    <scope>NUCLEOTIDE SEQUENCE [LARGE SCALE GENOMIC DNA]</scope>
    <source>
        <strain evidence="8 9">CBS 459.81</strain>
    </source>
</reference>
<dbReference type="InterPro" id="IPR049326">
    <property type="entry name" value="Rhodopsin_dom_fungi"/>
</dbReference>
<evidence type="ECO:0000313" key="8">
    <source>
        <dbReference type="EMBL" id="OCK77487.1"/>
    </source>
</evidence>
<keyword evidence="3 6" id="KW-1133">Transmembrane helix</keyword>
<sequence>NLQPTAYAIVTIMFIFGTVSIFLRLYCRGIILKTVGWDDVAAVFLLLVNTAQQAILYMFLHYGCGIHVQFLSLYQVENIVKWLFVEEIFYMFTHWVIKQAFLLFYLRLSPKLNFRRWVWVTMGLNTAFCLINWLLAFLQCIPFDAILHPAAHSEAKCIPKLVLLIVPSILNIITDVIILVLPIPTVWSLQMSLKRKIAVLSVITFGASAVLISALRLIVLYELYVSPDISYVLGKMVIIAALEIQFAILAVNLPSAKALWNQLTGGSTAGSGR</sequence>
<evidence type="ECO:0000256" key="4">
    <source>
        <dbReference type="ARBA" id="ARBA00023136"/>
    </source>
</evidence>
<feature type="transmembrane region" description="Helical" evidence="6">
    <location>
        <begin position="6"/>
        <end position="27"/>
    </location>
</feature>
<evidence type="ECO:0000256" key="5">
    <source>
        <dbReference type="ARBA" id="ARBA00038359"/>
    </source>
</evidence>
<dbReference type="EMBL" id="KV745124">
    <property type="protein sequence ID" value="OCK77487.1"/>
    <property type="molecule type" value="Genomic_DNA"/>
</dbReference>
<protein>
    <recommendedName>
        <fullName evidence="7">Rhodopsin domain-containing protein</fullName>
    </recommendedName>
</protein>
<feature type="transmembrane region" description="Helical" evidence="6">
    <location>
        <begin position="118"/>
        <end position="141"/>
    </location>
</feature>
<dbReference type="OrthoDB" id="5329176at2759"/>
<feature type="non-terminal residue" evidence="8">
    <location>
        <position position="273"/>
    </location>
</feature>
<dbReference type="Pfam" id="PF20684">
    <property type="entry name" value="Fung_rhodopsin"/>
    <property type="match status" value="1"/>
</dbReference>
<comment type="similarity">
    <text evidence="5">Belongs to the SAT4 family.</text>
</comment>
<feature type="transmembrane region" description="Helical" evidence="6">
    <location>
        <begin position="231"/>
        <end position="253"/>
    </location>
</feature>
<feature type="transmembrane region" description="Helical" evidence="6">
    <location>
        <begin position="39"/>
        <end position="60"/>
    </location>
</feature>
<dbReference type="PANTHER" id="PTHR33048:SF47">
    <property type="entry name" value="INTEGRAL MEMBRANE PROTEIN-RELATED"/>
    <property type="match status" value="1"/>
</dbReference>
<name>A0A8E2E541_9PEZI</name>
<dbReference type="InterPro" id="IPR052337">
    <property type="entry name" value="SAT4-like"/>
</dbReference>
<evidence type="ECO:0000256" key="1">
    <source>
        <dbReference type="ARBA" id="ARBA00004141"/>
    </source>
</evidence>
<organism evidence="8 9">
    <name type="scientific">Lepidopterella palustris CBS 459.81</name>
    <dbReference type="NCBI Taxonomy" id="1314670"/>
    <lineage>
        <taxon>Eukaryota</taxon>
        <taxon>Fungi</taxon>
        <taxon>Dikarya</taxon>
        <taxon>Ascomycota</taxon>
        <taxon>Pezizomycotina</taxon>
        <taxon>Dothideomycetes</taxon>
        <taxon>Pleosporomycetidae</taxon>
        <taxon>Mytilinidiales</taxon>
        <taxon>Argynnaceae</taxon>
        <taxon>Lepidopterella</taxon>
    </lineage>
</organism>
<keyword evidence="4 6" id="KW-0472">Membrane</keyword>
<dbReference type="GO" id="GO:0016020">
    <property type="term" value="C:membrane"/>
    <property type="evidence" value="ECO:0007669"/>
    <property type="project" value="UniProtKB-SubCell"/>
</dbReference>
<dbReference type="PANTHER" id="PTHR33048">
    <property type="entry name" value="PTH11-LIKE INTEGRAL MEMBRANE PROTEIN (AFU_ORTHOLOGUE AFUA_5G11245)"/>
    <property type="match status" value="1"/>
</dbReference>
<feature type="transmembrane region" description="Helical" evidence="6">
    <location>
        <begin position="197"/>
        <end position="219"/>
    </location>
</feature>
<evidence type="ECO:0000256" key="2">
    <source>
        <dbReference type="ARBA" id="ARBA00022692"/>
    </source>
</evidence>
<evidence type="ECO:0000313" key="9">
    <source>
        <dbReference type="Proteomes" id="UP000250266"/>
    </source>
</evidence>
<evidence type="ECO:0000256" key="3">
    <source>
        <dbReference type="ARBA" id="ARBA00022989"/>
    </source>
</evidence>
<keyword evidence="9" id="KW-1185">Reference proteome</keyword>
<feature type="non-terminal residue" evidence="8">
    <location>
        <position position="1"/>
    </location>
</feature>
<gene>
    <name evidence="8" type="ORF">K432DRAFT_255139</name>
</gene>
<feature type="domain" description="Rhodopsin" evidence="7">
    <location>
        <begin position="23"/>
        <end position="260"/>
    </location>
</feature>
<evidence type="ECO:0000259" key="7">
    <source>
        <dbReference type="Pfam" id="PF20684"/>
    </source>
</evidence>
<comment type="subcellular location">
    <subcellularLocation>
        <location evidence="1">Membrane</location>
        <topology evidence="1">Multi-pass membrane protein</topology>
    </subcellularLocation>
</comment>
<dbReference type="AlphaFoldDB" id="A0A8E2E541"/>
<feature type="transmembrane region" description="Helical" evidence="6">
    <location>
        <begin position="161"/>
        <end position="185"/>
    </location>
</feature>
<evidence type="ECO:0000256" key="6">
    <source>
        <dbReference type="SAM" id="Phobius"/>
    </source>
</evidence>